<keyword evidence="2" id="KW-1185">Reference proteome</keyword>
<gene>
    <name evidence="1" type="ORF">Rhow_005032</name>
</gene>
<dbReference type="EMBL" id="BHYM01000043">
    <property type="protein sequence ID" value="GCE41373.1"/>
    <property type="molecule type" value="Genomic_DNA"/>
</dbReference>
<accession>A0A402CCS9</accession>
<organism evidence="1 2">
    <name type="scientific">Rhodococcus wratislaviensis</name>
    <name type="common">Tsukamurella wratislaviensis</name>
    <dbReference type="NCBI Taxonomy" id="44752"/>
    <lineage>
        <taxon>Bacteria</taxon>
        <taxon>Bacillati</taxon>
        <taxon>Actinomycetota</taxon>
        <taxon>Actinomycetes</taxon>
        <taxon>Mycobacteriales</taxon>
        <taxon>Nocardiaceae</taxon>
        <taxon>Rhodococcus</taxon>
    </lineage>
</organism>
<proteinExistence type="predicted"/>
<name>A0A402CCS9_RHOWR</name>
<evidence type="ECO:0000313" key="1">
    <source>
        <dbReference type="EMBL" id="GCE41373.1"/>
    </source>
</evidence>
<protein>
    <submittedName>
        <fullName evidence="1">Uncharacterized protein</fullName>
    </submittedName>
</protein>
<evidence type="ECO:0000313" key="2">
    <source>
        <dbReference type="Proteomes" id="UP000287519"/>
    </source>
</evidence>
<comment type="caution">
    <text evidence="1">The sequence shown here is derived from an EMBL/GenBank/DDBJ whole genome shotgun (WGS) entry which is preliminary data.</text>
</comment>
<sequence>MTIVTGRGYRDCAVQRVPVNGRLSGRPALDSWPLPAD</sequence>
<dbReference type="Proteomes" id="UP000287519">
    <property type="component" value="Unassembled WGS sequence"/>
</dbReference>
<dbReference type="AlphaFoldDB" id="A0A402CCS9"/>
<reference evidence="1 2" key="1">
    <citation type="submission" date="2018-11" db="EMBL/GenBank/DDBJ databases">
        <title>Microbial catabolism of amino acid.</title>
        <authorList>
            <person name="Hibi M."/>
            <person name="Ogawa J."/>
        </authorList>
    </citation>
    <scope>NUCLEOTIDE SEQUENCE [LARGE SCALE GENOMIC DNA]</scope>
    <source>
        <strain evidence="1 2">C31-06</strain>
    </source>
</reference>